<evidence type="ECO:0000313" key="1">
    <source>
        <dbReference type="EMBL" id="KAL3579883.1"/>
    </source>
</evidence>
<proteinExistence type="predicted"/>
<gene>
    <name evidence="1" type="ORF">D5086_017718</name>
</gene>
<organism evidence="1 2">
    <name type="scientific">Populus alba</name>
    <name type="common">White poplar</name>
    <dbReference type="NCBI Taxonomy" id="43335"/>
    <lineage>
        <taxon>Eukaryota</taxon>
        <taxon>Viridiplantae</taxon>
        <taxon>Streptophyta</taxon>
        <taxon>Embryophyta</taxon>
        <taxon>Tracheophyta</taxon>
        <taxon>Spermatophyta</taxon>
        <taxon>Magnoliopsida</taxon>
        <taxon>eudicotyledons</taxon>
        <taxon>Gunneridae</taxon>
        <taxon>Pentapetalae</taxon>
        <taxon>rosids</taxon>
        <taxon>fabids</taxon>
        <taxon>Malpighiales</taxon>
        <taxon>Salicaceae</taxon>
        <taxon>Saliceae</taxon>
        <taxon>Populus</taxon>
    </lineage>
</organism>
<keyword evidence="2" id="KW-1185">Reference proteome</keyword>
<protein>
    <submittedName>
        <fullName evidence="1">Uncharacterized protein</fullName>
    </submittedName>
</protein>
<dbReference type="Proteomes" id="UP000309997">
    <property type="component" value="Unassembled WGS sequence"/>
</dbReference>
<dbReference type="EMBL" id="RCHU02000009">
    <property type="protein sequence ID" value="KAL3579883.1"/>
    <property type="molecule type" value="Genomic_DNA"/>
</dbReference>
<comment type="caution">
    <text evidence="1">The sequence shown here is derived from an EMBL/GenBank/DDBJ whole genome shotgun (WGS) entry which is preliminary data.</text>
</comment>
<sequence length="134" mass="14857">MRVSEWTEMILETVAMVIIKLLGGGAIVKMVDMVTISGGSRVAWTNTSPSWTENVRLIQQWVGGHLWNASGIVFSLPDSLANVLHGSRELRVRESTMISLFTFAAKRLDCPLLAQLLRASGMGLPLFQTERLSW</sequence>
<accession>A0ACC4BMQ6</accession>
<reference evidence="1 2" key="1">
    <citation type="journal article" date="2024" name="Plant Biotechnol. J.">
        <title>Genome and CRISPR/Cas9 system of a widespread forest tree (Populus alba) in the world.</title>
        <authorList>
            <person name="Liu Y.J."/>
            <person name="Jiang P.F."/>
            <person name="Han X.M."/>
            <person name="Li X.Y."/>
            <person name="Wang H.M."/>
            <person name="Wang Y.J."/>
            <person name="Wang X.X."/>
            <person name="Zeng Q.Y."/>
        </authorList>
    </citation>
    <scope>NUCLEOTIDE SEQUENCE [LARGE SCALE GENOMIC DNA]</scope>
    <source>
        <strain evidence="2">cv. PAL-ZL1</strain>
    </source>
</reference>
<evidence type="ECO:0000313" key="2">
    <source>
        <dbReference type="Proteomes" id="UP000309997"/>
    </source>
</evidence>
<name>A0ACC4BMQ6_POPAL</name>